<keyword evidence="1" id="KW-0472">Membrane</keyword>
<evidence type="ECO:0000256" key="1">
    <source>
        <dbReference type="SAM" id="Phobius"/>
    </source>
</evidence>
<keyword evidence="1" id="KW-1133">Transmembrane helix</keyword>
<comment type="caution">
    <text evidence="2">The sequence shown here is derived from an EMBL/GenBank/DDBJ whole genome shotgun (WGS) entry which is preliminary data.</text>
</comment>
<feature type="transmembrane region" description="Helical" evidence="1">
    <location>
        <begin position="92"/>
        <end position="113"/>
    </location>
</feature>
<feature type="transmembrane region" description="Helical" evidence="1">
    <location>
        <begin position="120"/>
        <end position="138"/>
    </location>
</feature>
<organism evidence="2 3">
    <name type="scientific">Lujinxingia vulgaris</name>
    <dbReference type="NCBI Taxonomy" id="2600176"/>
    <lineage>
        <taxon>Bacteria</taxon>
        <taxon>Deltaproteobacteria</taxon>
        <taxon>Bradymonadales</taxon>
        <taxon>Lujinxingiaceae</taxon>
        <taxon>Lujinxingia</taxon>
    </lineage>
</organism>
<dbReference type="RefSeq" id="WP_146974116.1">
    <property type="nucleotide sequence ID" value="NZ_VOSL01000043.1"/>
</dbReference>
<sequence>MSTTPRQAPARIKLAAALMPAALTLALLGLSLMRQDATWWRVAYGRLISAYGRIPDQELLVFTAPEGTGWLDTSWLASVAIFRLVDLGGIEAAMVTRSALVALAVAMVGWAAAERSPRPASLLNVAWLGVPAAVFFSAVGPESLALPIACAGLIAATRALTRERPGLLATIVVSASAFALVNLSLPAALVMMATALAVGAYAWKTGAKLGAALAFAGALLAPLASPLGFGVLAHLTKSPALPTYLPGPLSVTLSLSTGAVGLALWARYARATQMPLAAAAAQALPAFLLTLWASMMPAMMPLQHLALVLLLAPAISPAARPELRRPTLALLTSVLLLAAAVLTQPALPWHADLTTRVHADARQAIPMRGVVPDDTPLACGELLRRAGKELRVFNDPSLAGYLAYALWRPERIEPILYADARDLSTETATSLYELARDQPILRGVAQQENINAAVIRPDAHPATFDDLAADPTWALLAGDRDQPVACFLKAAPAYPGTWVMP</sequence>
<dbReference type="AlphaFoldDB" id="A0A5C6X4V6"/>
<dbReference type="Proteomes" id="UP000321046">
    <property type="component" value="Unassembled WGS sequence"/>
</dbReference>
<dbReference type="OrthoDB" id="5490257at2"/>
<evidence type="ECO:0008006" key="4">
    <source>
        <dbReference type="Google" id="ProtNLM"/>
    </source>
</evidence>
<evidence type="ECO:0000313" key="3">
    <source>
        <dbReference type="Proteomes" id="UP000321046"/>
    </source>
</evidence>
<feature type="transmembrane region" description="Helical" evidence="1">
    <location>
        <begin position="12"/>
        <end position="33"/>
    </location>
</feature>
<protein>
    <recommendedName>
        <fullName evidence="4">Glycosyltransferase RgtA/B/C/D-like domain-containing protein</fullName>
    </recommendedName>
</protein>
<evidence type="ECO:0000313" key="2">
    <source>
        <dbReference type="EMBL" id="TXD36799.1"/>
    </source>
</evidence>
<keyword evidence="1" id="KW-0812">Transmembrane</keyword>
<accession>A0A5C6X4V6</accession>
<reference evidence="2 3" key="1">
    <citation type="submission" date="2019-08" db="EMBL/GenBank/DDBJ databases">
        <title>Bradymonadales sp. TMQ2.</title>
        <authorList>
            <person name="Liang Q."/>
        </authorList>
    </citation>
    <scope>NUCLEOTIDE SEQUENCE [LARGE SCALE GENOMIC DNA]</scope>
    <source>
        <strain evidence="2 3">TMQ2</strain>
    </source>
</reference>
<feature type="transmembrane region" description="Helical" evidence="1">
    <location>
        <begin position="276"/>
        <end position="295"/>
    </location>
</feature>
<feature type="transmembrane region" description="Helical" evidence="1">
    <location>
        <begin position="244"/>
        <end position="264"/>
    </location>
</feature>
<proteinExistence type="predicted"/>
<feature type="transmembrane region" description="Helical" evidence="1">
    <location>
        <begin position="187"/>
        <end position="203"/>
    </location>
</feature>
<feature type="transmembrane region" description="Helical" evidence="1">
    <location>
        <begin position="210"/>
        <end position="232"/>
    </location>
</feature>
<name>A0A5C6X4V6_9DELT</name>
<dbReference type="EMBL" id="VOSL01000043">
    <property type="protein sequence ID" value="TXD36799.1"/>
    <property type="molecule type" value="Genomic_DNA"/>
</dbReference>
<gene>
    <name evidence="2" type="ORF">FRC96_08735</name>
</gene>